<dbReference type="OrthoDB" id="9807210at2"/>
<dbReference type="InterPro" id="IPR050287">
    <property type="entry name" value="MTA/SAH_deaminase"/>
</dbReference>
<dbReference type="PANTHER" id="PTHR43794:SF11">
    <property type="entry name" value="AMIDOHYDROLASE-RELATED DOMAIN-CONTAINING PROTEIN"/>
    <property type="match status" value="1"/>
</dbReference>
<dbReference type="InterPro" id="IPR011059">
    <property type="entry name" value="Metal-dep_hydrolase_composite"/>
</dbReference>
<dbReference type="Proteomes" id="UP000221734">
    <property type="component" value="Chromosome Kuenenia_stuttgartiensis_MBR1"/>
</dbReference>
<name>A0A2C9CG37_KUEST</name>
<dbReference type="AlphaFoldDB" id="A0A2C9CG37"/>
<evidence type="ECO:0000313" key="2">
    <source>
        <dbReference type="EMBL" id="SOH04651.1"/>
    </source>
</evidence>
<keyword evidence="1" id="KW-0378">Hydrolase</keyword>
<dbReference type="InterPro" id="IPR032466">
    <property type="entry name" value="Metal_Hydrolase"/>
</dbReference>
<reference evidence="3" key="1">
    <citation type="submission" date="2017-10" db="EMBL/GenBank/DDBJ databases">
        <authorList>
            <person name="Frank J."/>
        </authorList>
    </citation>
    <scope>NUCLEOTIDE SEQUENCE [LARGE SCALE GENOMIC DNA]</scope>
</reference>
<keyword evidence="3" id="KW-1185">Reference proteome</keyword>
<dbReference type="SUPFAM" id="SSF51338">
    <property type="entry name" value="Composite domain of metallo-dependent hydrolases"/>
    <property type="match status" value="1"/>
</dbReference>
<dbReference type="InterPro" id="IPR006680">
    <property type="entry name" value="Amidohydro-rel"/>
</dbReference>
<dbReference type="PANTHER" id="PTHR43794">
    <property type="entry name" value="AMINOHYDROLASE SSNA-RELATED"/>
    <property type="match status" value="1"/>
</dbReference>
<dbReference type="Gene3D" id="2.30.40.10">
    <property type="entry name" value="Urease, subunit C, domain 1"/>
    <property type="match status" value="1"/>
</dbReference>
<dbReference type="KEGG" id="kst:KSMBR1_2154"/>
<evidence type="ECO:0000256" key="1">
    <source>
        <dbReference type="ARBA" id="ARBA00022801"/>
    </source>
</evidence>
<dbReference type="SUPFAM" id="SSF51556">
    <property type="entry name" value="Metallo-dependent hydrolases"/>
    <property type="match status" value="1"/>
</dbReference>
<dbReference type="EMBL" id="LT934425">
    <property type="protein sequence ID" value="SOH04651.1"/>
    <property type="molecule type" value="Genomic_DNA"/>
</dbReference>
<gene>
    <name evidence="2" type="primary">atzA</name>
    <name evidence="2" type="ORF">KSMBR1_2154</name>
</gene>
<evidence type="ECO:0000313" key="3">
    <source>
        <dbReference type="Proteomes" id="UP000221734"/>
    </source>
</evidence>
<dbReference type="GO" id="GO:0016810">
    <property type="term" value="F:hydrolase activity, acting on carbon-nitrogen (but not peptide) bonds"/>
    <property type="evidence" value="ECO:0007669"/>
    <property type="project" value="InterPro"/>
</dbReference>
<sequence length="411" mass="45034">MIVIKAKYLVQDNNHYIENGAIAIEGTKIRKVGTFDEIRNLGDNAAIIDLKNTALLPGLINVHTHLDLTESKNLIAPTSNFTHWVFQLIALKSRWKADDTIASIKKGIALCIAGGTTTVADIASAEHSFSVLEKNPLRKVVYKEIIGLNPAYAQKIIAKTSMELAKIKATDLYHAGISPHAPYSVSKELYVAASQLAKERNILICTHIAETEDEIEFLAKGSGHLPVLLQKLKAMPEGWQPPERKPIQYLYEAGVLNEKTLLIHCNYLTEEEIQLLHASGASIAFCPKSHHFFGHKNHPLPKLLEKGINVGLGTDSLASNDTLDILEEMKFLHTHYSLPPKVLFSIATKNGAKALGMETAIGQLKEGFEADMCGIRLPGNPTGSVYDQILDSSAKNIFTMIAGAVCYHASK</sequence>
<accession>A0A2C9CG37</accession>
<dbReference type="Pfam" id="PF01979">
    <property type="entry name" value="Amidohydro_1"/>
    <property type="match status" value="1"/>
</dbReference>
<dbReference type="Gene3D" id="3.20.20.140">
    <property type="entry name" value="Metal-dependent hydrolases"/>
    <property type="match status" value="1"/>
</dbReference>
<organism evidence="2 3">
    <name type="scientific">Kuenenia stuttgartiensis</name>
    <dbReference type="NCBI Taxonomy" id="174633"/>
    <lineage>
        <taxon>Bacteria</taxon>
        <taxon>Pseudomonadati</taxon>
        <taxon>Planctomycetota</taxon>
        <taxon>Candidatus Brocadiia</taxon>
        <taxon>Candidatus Brocadiales</taxon>
        <taxon>Candidatus Brocadiaceae</taxon>
        <taxon>Candidatus Kuenenia</taxon>
    </lineage>
</organism>
<proteinExistence type="predicted"/>
<dbReference type="RefSeq" id="WP_099325341.1">
    <property type="nucleotide sequence ID" value="NZ_LT934425.1"/>
</dbReference>
<protein>
    <submittedName>
        <fullName evidence="2">Uncharacterized protein</fullName>
    </submittedName>
</protein>